<dbReference type="PANTHER" id="PTHR32097">
    <property type="entry name" value="CAMP-BINDING PROTEIN 1-RELATED"/>
    <property type="match status" value="1"/>
</dbReference>
<dbReference type="RefSeq" id="WP_124844658.1">
    <property type="nucleotide sequence ID" value="NZ_RQZG01000008.1"/>
</dbReference>
<dbReference type="InterPro" id="IPR051324">
    <property type="entry name" value="Stress/Tellurium_Resist"/>
</dbReference>
<dbReference type="Gene3D" id="2.60.60.30">
    <property type="entry name" value="sav2460 like domains"/>
    <property type="match status" value="1"/>
</dbReference>
<dbReference type="PANTHER" id="PTHR32097:SF18">
    <property type="entry name" value="RING-TYPE DOMAIN-CONTAINING PROTEIN"/>
    <property type="match status" value="1"/>
</dbReference>
<comment type="caution">
    <text evidence="1">The sequence shown here is derived from an EMBL/GenBank/DDBJ whole genome shotgun (WGS) entry which is preliminary data.</text>
</comment>
<gene>
    <name evidence="1" type="ORF">EII34_08110</name>
</gene>
<evidence type="ECO:0000313" key="2">
    <source>
        <dbReference type="Proteomes" id="UP000280819"/>
    </source>
</evidence>
<evidence type="ECO:0000313" key="1">
    <source>
        <dbReference type="EMBL" id="RRD04883.1"/>
    </source>
</evidence>
<dbReference type="Proteomes" id="UP000280819">
    <property type="component" value="Unassembled WGS sequence"/>
</dbReference>
<proteinExistence type="predicted"/>
<organism evidence="1 2">
    <name type="scientific">Arachnia propionica</name>
    <dbReference type="NCBI Taxonomy" id="1750"/>
    <lineage>
        <taxon>Bacteria</taxon>
        <taxon>Bacillati</taxon>
        <taxon>Actinomycetota</taxon>
        <taxon>Actinomycetes</taxon>
        <taxon>Propionibacteriales</taxon>
        <taxon>Propionibacteriaceae</taxon>
        <taxon>Arachnia</taxon>
    </lineage>
</organism>
<evidence type="ECO:0008006" key="3">
    <source>
        <dbReference type="Google" id="ProtNLM"/>
    </source>
</evidence>
<name>A0A3P1T8W6_9ACTN</name>
<dbReference type="AlphaFoldDB" id="A0A3P1T8W6"/>
<protein>
    <recommendedName>
        <fullName evidence="3">TerD domain-containing protein</fullName>
    </recommendedName>
</protein>
<sequence>MSWTGEQLWRINAATIRRRAAVFLPHRGGPEIDDPARIDAAVVALAELGYRLDDCAREALVSAEDAWVLVQAAAALEGADVSYEPFYPNFPQQVRDASAFTLRLNALFHYLGDITGKRWVPRYDRTQRHELEDVPKATVLTALREHELRQIVVDLMTQGQPFSEEDRADLVALKDFTPRQVPQIEVRENLARLSVTFPELDFSASVKTATDVLRLAVAMSGGDVSLATRTRFRTFSRPERRRLLGLLEEHGRPEDLRRWEERWKRLTRHLRPGDHKARFPKAAEMLHALSAGTLPRSFESHLEEVLERGDVPAALNLLTHRPGIFARRLAHLIRACRENAALEEQVAATFAWVTGEVSTLVLVQLWQYFASPDNTVLPDRVVAIKTGADQRSRIIANRRSLRGVDARLVEVIEDALRARARLGPTWVNRELFRQYAVPLGNRSASPGLRTAGRGSRLRIPEGRVVRFFMHWRDLEEGPERRVDLDLSAFCVTEDFQQTQDIAYYNLKENGATHSGDITSAPQGAAEFIDLELETLRGRGWRYVVMTVHSFTGQPLSLVPQAWAGMMSRDGHSGELFDPRTVEIRLDLTSTGCNATPLVLDLETRETIWWDHNAGVTAGALRNLDVNANRTLVHLQHAVLGRVMTLDHLISLLATELVDDPARAEVVFDDPAVAGRRAIAPWQSECILQLLTG</sequence>
<dbReference type="InterPro" id="IPR003325">
    <property type="entry name" value="TerD"/>
</dbReference>
<reference evidence="1 2" key="1">
    <citation type="submission" date="2018-11" db="EMBL/GenBank/DDBJ databases">
        <title>Genomes From Bacteria Associated with the Canine Oral Cavity: a Test Case for Automated Genome-Based Taxonomic Assignment.</title>
        <authorList>
            <person name="Coil D.A."/>
            <person name="Jospin G."/>
            <person name="Darling A.E."/>
            <person name="Wallis C."/>
            <person name="Davis I.J."/>
            <person name="Harris S."/>
            <person name="Eisen J.A."/>
            <person name="Holcombe L.J."/>
            <person name="O'Flynn C."/>
        </authorList>
    </citation>
    <scope>NUCLEOTIDE SEQUENCE [LARGE SCALE GENOMIC DNA]</scope>
    <source>
        <strain evidence="1 2">OH887_COT-365</strain>
    </source>
</reference>
<dbReference type="CDD" id="cd06974">
    <property type="entry name" value="TerD_like"/>
    <property type="match status" value="1"/>
</dbReference>
<accession>A0A3P1T8W6</accession>
<dbReference type="EMBL" id="RQZG01000008">
    <property type="protein sequence ID" value="RRD04883.1"/>
    <property type="molecule type" value="Genomic_DNA"/>
</dbReference>